<organism evidence="1 2">
    <name type="scientific">Hyaloscypha variabilis (strain UAMH 11265 / GT02V1 / F)</name>
    <name type="common">Meliniomyces variabilis</name>
    <dbReference type="NCBI Taxonomy" id="1149755"/>
    <lineage>
        <taxon>Eukaryota</taxon>
        <taxon>Fungi</taxon>
        <taxon>Dikarya</taxon>
        <taxon>Ascomycota</taxon>
        <taxon>Pezizomycotina</taxon>
        <taxon>Leotiomycetes</taxon>
        <taxon>Helotiales</taxon>
        <taxon>Hyaloscyphaceae</taxon>
        <taxon>Hyaloscypha</taxon>
        <taxon>Hyaloscypha variabilis</taxon>
    </lineage>
</organism>
<dbReference type="Pfam" id="PF11927">
    <property type="entry name" value="HODM_asu-like"/>
    <property type="match status" value="1"/>
</dbReference>
<name>A0A2J6RLU3_HYAVF</name>
<dbReference type="EMBL" id="KZ613946">
    <property type="protein sequence ID" value="PMD39490.1"/>
    <property type="molecule type" value="Genomic_DNA"/>
</dbReference>
<reference evidence="1 2" key="1">
    <citation type="submission" date="2016-04" db="EMBL/GenBank/DDBJ databases">
        <title>A degradative enzymes factory behind the ericoid mycorrhizal symbiosis.</title>
        <authorList>
            <consortium name="DOE Joint Genome Institute"/>
            <person name="Martino E."/>
            <person name="Morin E."/>
            <person name="Grelet G."/>
            <person name="Kuo A."/>
            <person name="Kohler A."/>
            <person name="Daghino S."/>
            <person name="Barry K."/>
            <person name="Choi C."/>
            <person name="Cichocki N."/>
            <person name="Clum A."/>
            <person name="Copeland A."/>
            <person name="Hainaut M."/>
            <person name="Haridas S."/>
            <person name="Labutti K."/>
            <person name="Lindquist E."/>
            <person name="Lipzen A."/>
            <person name="Khouja H.-R."/>
            <person name="Murat C."/>
            <person name="Ohm R."/>
            <person name="Olson A."/>
            <person name="Spatafora J."/>
            <person name="Veneault-Fourrey C."/>
            <person name="Henrissat B."/>
            <person name="Grigoriev I."/>
            <person name="Martin F."/>
            <person name="Perotto S."/>
        </authorList>
    </citation>
    <scope>NUCLEOTIDE SEQUENCE [LARGE SCALE GENOMIC DNA]</scope>
    <source>
        <strain evidence="1 2">F</strain>
    </source>
</reference>
<gene>
    <name evidence="1" type="ORF">L207DRAFT_512553</name>
</gene>
<dbReference type="AlphaFoldDB" id="A0A2J6RLU3"/>
<proteinExistence type="predicted"/>
<protein>
    <submittedName>
        <fullName evidence="1">Uncharacterized protein</fullName>
    </submittedName>
</protein>
<dbReference type="STRING" id="1149755.A0A2J6RLU3"/>
<keyword evidence="2" id="KW-1185">Reference proteome</keyword>
<evidence type="ECO:0000313" key="2">
    <source>
        <dbReference type="Proteomes" id="UP000235786"/>
    </source>
</evidence>
<sequence>MGLTNTTFSNLIQIDSNYLTRLALRKNIIAEHHDTAIQAHPSITPAVHELYTFLVSAYLPTRFPSLFIPSSSPSSPPSLLNTATAQSLPLTPPTSPLETLSLLGHNLDEDFLLLLPSPDGDGYRLQGYVTCCPAGFNTREKFGKKLREIHAPVPGYKEKIERSMDRFFERIEVGRVVLRSNWSVTTHGRLFAPSGNHLYEGDEVEDEVVDVENTFLRCERQTLHRLPQTKALVFAFKTYMYPLREIKEEGMGEELAAAIEGLETGSVPQMMFYKRGVVWGEAVKQFLRG</sequence>
<dbReference type="InterPro" id="IPR021848">
    <property type="entry name" value="HODM_asu-like"/>
</dbReference>
<dbReference type="OrthoDB" id="5043642at2759"/>
<evidence type="ECO:0000313" key="1">
    <source>
        <dbReference type="EMBL" id="PMD39490.1"/>
    </source>
</evidence>
<accession>A0A2J6RLU3</accession>
<dbReference type="Proteomes" id="UP000235786">
    <property type="component" value="Unassembled WGS sequence"/>
</dbReference>